<comment type="caution">
    <text evidence="1">The sequence shown here is derived from an EMBL/GenBank/DDBJ whole genome shotgun (WGS) entry which is preliminary data.</text>
</comment>
<feature type="non-terminal residue" evidence="1">
    <location>
        <position position="1"/>
    </location>
</feature>
<evidence type="ECO:0000313" key="1">
    <source>
        <dbReference type="EMBL" id="RDY11392.1"/>
    </source>
</evidence>
<protein>
    <recommendedName>
        <fullName evidence="3">DUF4219 domain-containing protein</fullName>
    </recommendedName>
</protein>
<reference evidence="1" key="1">
    <citation type="submission" date="2018-05" db="EMBL/GenBank/DDBJ databases">
        <title>Draft genome of Mucuna pruriens seed.</title>
        <authorList>
            <person name="Nnadi N.E."/>
            <person name="Vos R."/>
            <person name="Hasami M.H."/>
            <person name="Devisetty U.K."/>
            <person name="Aguiy J.C."/>
        </authorList>
    </citation>
    <scope>NUCLEOTIDE SEQUENCE [LARGE SCALE GENOMIC DNA]</scope>
    <source>
        <strain evidence="1">JCA_2017</strain>
    </source>
</reference>
<name>A0A371I8N2_MUCPR</name>
<dbReference type="OrthoDB" id="1107391at2759"/>
<dbReference type="Proteomes" id="UP000257109">
    <property type="component" value="Unassembled WGS sequence"/>
</dbReference>
<dbReference type="AlphaFoldDB" id="A0A371I8N2"/>
<keyword evidence="2" id="KW-1185">Reference proteome</keyword>
<evidence type="ECO:0000313" key="2">
    <source>
        <dbReference type="Proteomes" id="UP000257109"/>
    </source>
</evidence>
<evidence type="ECO:0008006" key="3">
    <source>
        <dbReference type="Google" id="ProtNLM"/>
    </source>
</evidence>
<organism evidence="1 2">
    <name type="scientific">Mucuna pruriens</name>
    <name type="common">Velvet bean</name>
    <name type="synonym">Dolichos pruriens</name>
    <dbReference type="NCBI Taxonomy" id="157652"/>
    <lineage>
        <taxon>Eukaryota</taxon>
        <taxon>Viridiplantae</taxon>
        <taxon>Streptophyta</taxon>
        <taxon>Embryophyta</taxon>
        <taxon>Tracheophyta</taxon>
        <taxon>Spermatophyta</taxon>
        <taxon>Magnoliopsida</taxon>
        <taxon>eudicotyledons</taxon>
        <taxon>Gunneridae</taxon>
        <taxon>Pentapetalae</taxon>
        <taxon>rosids</taxon>
        <taxon>fabids</taxon>
        <taxon>Fabales</taxon>
        <taxon>Fabaceae</taxon>
        <taxon>Papilionoideae</taxon>
        <taxon>50 kb inversion clade</taxon>
        <taxon>NPAAA clade</taxon>
        <taxon>indigoferoid/millettioid clade</taxon>
        <taxon>Phaseoleae</taxon>
        <taxon>Mucuna</taxon>
    </lineage>
</organism>
<dbReference type="EMBL" id="QJKJ01000645">
    <property type="protein sequence ID" value="RDY11392.1"/>
    <property type="molecule type" value="Genomic_DNA"/>
</dbReference>
<accession>A0A371I8N2</accession>
<gene>
    <name evidence="1" type="ORF">CR513_03948</name>
</gene>
<sequence length="90" mass="10922">MTKLFYSKRETILKAMENNGHAMNRRPLFKGQNYDYWKQRMMAFFDACHINMWDIVENDNYIPTNKEGAEILRSLWNKEQKTRYLLNPKA</sequence>
<proteinExistence type="predicted"/>